<dbReference type="RefSeq" id="WP_305024430.1">
    <property type="nucleotide sequence ID" value="NZ_JAUQTB010000006.1"/>
</dbReference>
<dbReference type="EMBL" id="JAUQTB010000006">
    <property type="protein sequence ID" value="MDO7907224.1"/>
    <property type="molecule type" value="Genomic_DNA"/>
</dbReference>
<name>A0ABT9CF10_9BACL</name>
<organism evidence="1 2">
    <name type="scientific">Paenibacillus lacisoli</name>
    <dbReference type="NCBI Taxonomy" id="3064525"/>
    <lineage>
        <taxon>Bacteria</taxon>
        <taxon>Bacillati</taxon>
        <taxon>Bacillota</taxon>
        <taxon>Bacilli</taxon>
        <taxon>Bacillales</taxon>
        <taxon>Paenibacillaceae</taxon>
        <taxon>Paenibacillus</taxon>
    </lineage>
</organism>
<comment type="caution">
    <text evidence="1">The sequence shown here is derived from an EMBL/GenBank/DDBJ whole genome shotgun (WGS) entry which is preliminary data.</text>
</comment>
<accession>A0ABT9CF10</accession>
<dbReference type="Gene3D" id="3.30.460.40">
    <property type="match status" value="1"/>
</dbReference>
<evidence type="ECO:0000313" key="1">
    <source>
        <dbReference type="EMBL" id="MDO7907224.1"/>
    </source>
</evidence>
<keyword evidence="2" id="KW-1185">Reference proteome</keyword>
<protein>
    <submittedName>
        <fullName evidence="1">Nucleotidyltransferase family protein</fullName>
    </submittedName>
</protein>
<dbReference type="InterPro" id="IPR039498">
    <property type="entry name" value="NTP_transf_5"/>
</dbReference>
<reference evidence="1 2" key="1">
    <citation type="submission" date="2023-07" db="EMBL/GenBank/DDBJ databases">
        <title>Paenibacillus sp. JX-17 nov. isolated from soil.</title>
        <authorList>
            <person name="Wan Y."/>
            <person name="Liu B."/>
        </authorList>
    </citation>
    <scope>NUCLEOTIDE SEQUENCE [LARGE SCALE GENOMIC DNA]</scope>
    <source>
        <strain evidence="1 2">JX-17</strain>
    </source>
</reference>
<dbReference type="Pfam" id="PF14907">
    <property type="entry name" value="NTP_transf_5"/>
    <property type="match status" value="1"/>
</dbReference>
<dbReference type="Proteomes" id="UP001240171">
    <property type="component" value="Unassembled WGS sequence"/>
</dbReference>
<evidence type="ECO:0000313" key="2">
    <source>
        <dbReference type="Proteomes" id="UP001240171"/>
    </source>
</evidence>
<gene>
    <name evidence="1" type="ORF">Q5741_12465</name>
</gene>
<proteinExistence type="predicted"/>
<sequence length="391" mass="45216">MADKGLDISVVTLELQFICELIGSRKGFDLPGREEVYRHLNWDSFLDLAKHHRVYPNVYQILTSLQLDYVPEKVMEELRKECSSNAFTMLRLAAESGELSERLSNEGIRVLALKGPVLAQELYGSYALRTSKDLDILVSMDDARHADAVLKEMGYVPKSELPHISVAWKWREHHWCYAHPQKRIQVELHWRLNSDLGSEPGFEELWSARKSCQITGKPVHYLGSDHLISYLLSHGCRHGWFRLRWLSDIQTLIDHGTDWEGVVRHLQQYGQEFAAGQAMVLLTALFRTKPPAGTEKLMNERSQQLASASLKFIMDPTPITQAKRSYWSYLFSLKSTRQKSAFIMLYLLPGQRDAATIKLPRQLHFMYFVLRPFLWGWRQIAMRGDKREAKA</sequence>